<evidence type="ECO:0000313" key="4">
    <source>
        <dbReference type="EMBL" id="CAF1126695.1"/>
    </source>
</evidence>
<dbReference type="OrthoDB" id="419198at2759"/>
<evidence type="ECO:0000313" key="3">
    <source>
        <dbReference type="EMBL" id="CAF1119827.1"/>
    </source>
</evidence>
<comment type="caution">
    <text evidence="4">The sequence shown here is derived from an EMBL/GenBank/DDBJ whole genome shotgun (WGS) entry which is preliminary data.</text>
</comment>
<evidence type="ECO:0000313" key="6">
    <source>
        <dbReference type="Proteomes" id="UP000663852"/>
    </source>
</evidence>
<evidence type="ECO:0000256" key="1">
    <source>
        <dbReference type="SAM" id="SignalP"/>
    </source>
</evidence>
<name>A0A814R3X7_ADIRI</name>
<dbReference type="EMBL" id="CAJNOJ010000107">
    <property type="protein sequence ID" value="CAF1126695.1"/>
    <property type="molecule type" value="Genomic_DNA"/>
</dbReference>
<dbReference type="GO" id="GO:0009100">
    <property type="term" value="P:glycoprotein metabolic process"/>
    <property type="evidence" value="ECO:0007669"/>
    <property type="project" value="UniProtKB-ARBA"/>
</dbReference>
<dbReference type="InterPro" id="IPR052942">
    <property type="entry name" value="LPS_cholinephosphotransferase"/>
</dbReference>
<sequence length="327" mass="38391">MPIFFISILVSVSLIIQTVKVLPPEPVKPPRRPVIFSNRSLNIEDRSLSTDDVAILCLNMADYIDQEQYLPKSPIIFSPTFQTPRIFRFPHRYSSWKSSTTLPRALTTCEHNLAMHLLIIIDRMCRRLKITYFMSEGTLLGSIRHHDIIPWDDDIDIMMSEEHRQLFTNTLYEMNSTLLSFVLVGGSTKEKQYYKLSFKGSPSAGGYKWSFPFVDVFFYTQNDTHLWNLKYPDTVSKLKHVFPLILRPLGQLWLPSPRKPERFFRFEWSTECAGHFWDHRTEESKQEVQVKCDELKDVYPFVEQANETKMTEVLKINDTILHTIIFK</sequence>
<dbReference type="InterPro" id="IPR007074">
    <property type="entry name" value="LicD/FKTN/FKRP_NTP_transf"/>
</dbReference>
<keyword evidence="1" id="KW-0732">Signal</keyword>
<evidence type="ECO:0000259" key="2">
    <source>
        <dbReference type="Pfam" id="PF04991"/>
    </source>
</evidence>
<dbReference type="Pfam" id="PF04991">
    <property type="entry name" value="LicD"/>
    <property type="match status" value="1"/>
</dbReference>
<proteinExistence type="predicted"/>
<feature type="domain" description="LicD/FKTN/FKRP nucleotidyltransferase" evidence="2">
    <location>
        <begin position="125"/>
        <end position="175"/>
    </location>
</feature>
<gene>
    <name evidence="4" type="ORF">EDS130_LOCUS21352</name>
    <name evidence="3" type="ORF">XAT740_LOCUS19319</name>
</gene>
<accession>A0A814R3X7</accession>
<evidence type="ECO:0000313" key="5">
    <source>
        <dbReference type="Proteomes" id="UP000663828"/>
    </source>
</evidence>
<keyword evidence="5" id="KW-1185">Reference proteome</keyword>
<dbReference type="PANTHER" id="PTHR43404:SF1">
    <property type="entry name" value="MNN4P"/>
    <property type="match status" value="1"/>
</dbReference>
<organism evidence="4 6">
    <name type="scientific">Adineta ricciae</name>
    <name type="common">Rotifer</name>
    <dbReference type="NCBI Taxonomy" id="249248"/>
    <lineage>
        <taxon>Eukaryota</taxon>
        <taxon>Metazoa</taxon>
        <taxon>Spiralia</taxon>
        <taxon>Gnathifera</taxon>
        <taxon>Rotifera</taxon>
        <taxon>Eurotatoria</taxon>
        <taxon>Bdelloidea</taxon>
        <taxon>Adinetida</taxon>
        <taxon>Adinetidae</taxon>
        <taxon>Adineta</taxon>
    </lineage>
</organism>
<feature type="chain" id="PRO_5036225733" description="LicD/FKTN/FKRP nucleotidyltransferase domain-containing protein" evidence="1">
    <location>
        <begin position="22"/>
        <end position="327"/>
    </location>
</feature>
<dbReference type="Proteomes" id="UP000663852">
    <property type="component" value="Unassembled WGS sequence"/>
</dbReference>
<feature type="signal peptide" evidence="1">
    <location>
        <begin position="1"/>
        <end position="21"/>
    </location>
</feature>
<protein>
    <recommendedName>
        <fullName evidence="2">LicD/FKTN/FKRP nucleotidyltransferase domain-containing protein</fullName>
    </recommendedName>
</protein>
<reference evidence="4" key="1">
    <citation type="submission" date="2021-02" db="EMBL/GenBank/DDBJ databases">
        <authorList>
            <person name="Nowell W R."/>
        </authorList>
    </citation>
    <scope>NUCLEOTIDE SEQUENCE</scope>
</reference>
<dbReference type="Proteomes" id="UP000663828">
    <property type="component" value="Unassembled WGS sequence"/>
</dbReference>
<dbReference type="AlphaFoldDB" id="A0A814R3X7"/>
<dbReference type="EMBL" id="CAJNOR010001314">
    <property type="protein sequence ID" value="CAF1119827.1"/>
    <property type="molecule type" value="Genomic_DNA"/>
</dbReference>
<dbReference type="PANTHER" id="PTHR43404">
    <property type="entry name" value="LIPOPOLYSACCHARIDE CHOLINEPHOSPHOTRANSFERASE LICD"/>
    <property type="match status" value="1"/>
</dbReference>